<dbReference type="EMBL" id="REGA01000001">
    <property type="protein sequence ID" value="RQG98108.1"/>
    <property type="molecule type" value="Genomic_DNA"/>
</dbReference>
<evidence type="ECO:0000313" key="1">
    <source>
        <dbReference type="EMBL" id="RQG98108.1"/>
    </source>
</evidence>
<protein>
    <submittedName>
        <fullName evidence="1">Cadmium transporter</fullName>
    </submittedName>
</protein>
<dbReference type="InterPro" id="IPR004676">
    <property type="entry name" value="Cd-R_transporter"/>
</dbReference>
<keyword evidence="2" id="KW-1185">Reference proteome</keyword>
<name>A0A3N6M3Q3_NATCH</name>
<dbReference type="RefSeq" id="WP_124193908.1">
    <property type="nucleotide sequence ID" value="NZ_REGA01000001.1"/>
</dbReference>
<reference evidence="1 2" key="1">
    <citation type="submission" date="2018-10" db="EMBL/GenBank/DDBJ databases">
        <title>Natrarchaeobius chitinivorans gen. nov., sp. nov., and Natrarchaeobius haloalkaliphilus sp. nov., alkaliphilic, chitin-utilizing haloarchaea from hypersaline alkaline lakes.</title>
        <authorList>
            <person name="Sorokin D.Y."/>
            <person name="Elcheninov A.G."/>
            <person name="Kostrikina N.A."/>
            <person name="Bale N.J."/>
            <person name="Sinninghe Damste J.S."/>
            <person name="Khijniak T.V."/>
            <person name="Kublanov I.V."/>
            <person name="Toshchakov S.V."/>
        </authorList>
    </citation>
    <scope>NUCLEOTIDE SEQUENCE [LARGE SCALE GENOMIC DNA]</scope>
    <source>
        <strain evidence="1 2">AArcht4T</strain>
    </source>
</reference>
<evidence type="ECO:0000313" key="2">
    <source>
        <dbReference type="Proteomes" id="UP000282323"/>
    </source>
</evidence>
<dbReference type="Proteomes" id="UP000282323">
    <property type="component" value="Unassembled WGS sequence"/>
</dbReference>
<dbReference type="OrthoDB" id="351321at2157"/>
<proteinExistence type="predicted"/>
<gene>
    <name evidence="1" type="ORF">EA473_01635</name>
</gene>
<accession>A0A3N6M3Q3</accession>
<dbReference type="Pfam" id="PF03596">
    <property type="entry name" value="Cad"/>
    <property type="match status" value="1"/>
</dbReference>
<sequence>METLFVAAGLFIATNIDILIVVTAFCLDEDYATVEVVVGYCTGFLVGLCGAVFGAFVVTGVLQRWAFLLGAVPVVLGLWGLFRLEPDPVGDELQVIPGPTGRIWVVTVTAIGLNGENLAVYIPFFVGLTSAELLAVILAYIIAAVILFLVALLITRLTHDLPHPAWIDRWLVPAVLVFVGSYVIISGWIAV</sequence>
<dbReference type="AlphaFoldDB" id="A0A3N6M3Q3"/>
<comment type="caution">
    <text evidence="1">The sequence shown here is derived from an EMBL/GenBank/DDBJ whole genome shotgun (WGS) entry which is preliminary data.</text>
</comment>
<organism evidence="1 2">
    <name type="scientific">Natrarchaeobius chitinivorans</name>
    <dbReference type="NCBI Taxonomy" id="1679083"/>
    <lineage>
        <taxon>Archaea</taxon>
        <taxon>Methanobacteriati</taxon>
        <taxon>Methanobacteriota</taxon>
        <taxon>Stenosarchaea group</taxon>
        <taxon>Halobacteria</taxon>
        <taxon>Halobacteriales</taxon>
        <taxon>Natrialbaceae</taxon>
        <taxon>Natrarchaeobius</taxon>
    </lineage>
</organism>